<dbReference type="Pfam" id="PF00196">
    <property type="entry name" value="GerE"/>
    <property type="match status" value="1"/>
</dbReference>
<feature type="domain" description="HTH luxR-type" evidence="4">
    <location>
        <begin position="906"/>
        <end position="971"/>
    </location>
</feature>
<feature type="compositionally biased region" description="Basic and acidic residues" evidence="3">
    <location>
        <begin position="988"/>
        <end position="1000"/>
    </location>
</feature>
<accession>A0A852ZJU9</accession>
<dbReference type="InterPro" id="IPR000792">
    <property type="entry name" value="Tscrpt_reg_LuxR_C"/>
</dbReference>
<gene>
    <name evidence="5" type="ORF">F4554_004816</name>
</gene>
<dbReference type="Pfam" id="PF13191">
    <property type="entry name" value="AAA_16"/>
    <property type="match status" value="1"/>
</dbReference>
<evidence type="ECO:0000256" key="1">
    <source>
        <dbReference type="ARBA" id="ARBA00022741"/>
    </source>
</evidence>
<dbReference type="Gene3D" id="3.40.50.300">
    <property type="entry name" value="P-loop containing nucleotide triphosphate hydrolases"/>
    <property type="match status" value="1"/>
</dbReference>
<dbReference type="PANTHER" id="PTHR16305:SF35">
    <property type="entry name" value="TRANSCRIPTIONAL ACTIVATOR DOMAIN"/>
    <property type="match status" value="1"/>
</dbReference>
<dbReference type="Proteomes" id="UP000579605">
    <property type="component" value="Unassembled WGS sequence"/>
</dbReference>
<dbReference type="GO" id="GO:0005524">
    <property type="term" value="F:ATP binding"/>
    <property type="evidence" value="ECO:0007669"/>
    <property type="project" value="UniProtKB-KW"/>
</dbReference>
<keyword evidence="1" id="KW-0547">Nucleotide-binding</keyword>
<evidence type="ECO:0000259" key="4">
    <source>
        <dbReference type="PROSITE" id="PS50043"/>
    </source>
</evidence>
<dbReference type="InterPro" id="IPR041664">
    <property type="entry name" value="AAA_16"/>
</dbReference>
<dbReference type="InterPro" id="IPR027417">
    <property type="entry name" value="P-loop_NTPase"/>
</dbReference>
<dbReference type="CDD" id="cd06170">
    <property type="entry name" value="LuxR_C_like"/>
    <property type="match status" value="1"/>
</dbReference>
<keyword evidence="6" id="KW-1185">Reference proteome</keyword>
<dbReference type="SMART" id="SM00421">
    <property type="entry name" value="HTH_LUXR"/>
    <property type="match status" value="1"/>
</dbReference>
<keyword evidence="5" id="KW-0238">DNA-binding</keyword>
<dbReference type="InterPro" id="IPR036388">
    <property type="entry name" value="WH-like_DNA-bd_sf"/>
</dbReference>
<dbReference type="SUPFAM" id="SSF52540">
    <property type="entry name" value="P-loop containing nucleoside triphosphate hydrolases"/>
    <property type="match status" value="1"/>
</dbReference>
<dbReference type="GO" id="GO:0004016">
    <property type="term" value="F:adenylate cyclase activity"/>
    <property type="evidence" value="ECO:0007669"/>
    <property type="project" value="TreeGrafter"/>
</dbReference>
<evidence type="ECO:0000313" key="6">
    <source>
        <dbReference type="Proteomes" id="UP000579605"/>
    </source>
</evidence>
<protein>
    <submittedName>
        <fullName evidence="5">DNA-binding CsgD family transcriptional regulator</fullName>
    </submittedName>
</protein>
<sequence length="1000" mass="107683">MRSVRPAEASRSAFVGRAAEVEAVVAALRRPPAMVLIEGEAGIGKSRLVRECLASPAMSGQVVLVASCPPLPEPFPLGPLLDGVRRLVPPDGPLELTPLGGALRPVFPELADRLPPAVDVLTDLTATRHRLFRAFAELLECLRVDVLVVEDVHWADQATWEWLLTTYATGHTRVPVVLTYRPADVPGGSLLRRLVTRRPAGMAQLRIDLRPLDVGGTRDLVSAMFATEQVSEQFAAFLHARTDGLPLALEECLHLLRDRRDIVERGGQWTRRVLDDLQVPPTVRDSVLERVERQAPETRAVLEAAAVLAAPADEATLTDVPGLDAEAGRRGLAAALTSGLLRETGPGLFGFRHVLASQAVDEAVPVSRRRHLHRRAAERLRRLDPPPVARLARHFREAGDHEAWTEYAEASADLALKSGDDRFAVVTLLELLAAGDHPADRRTRLARKLGEAAHQGTAALGDLAAQVVDALRNALAAGVATPAARGELRLLLGRMLREISEEPEAYAAIEAAVDDLGHRPDLAVRAMLNLAMPLVPDWPAARHLAWLERATESLPALESRVDRLSFAVNRASSLLLLGEEAGWQAAAEVPREAANPADPAERLVVARGLLNAAQLAVVWGRCDEVRPWLVSALEHLQAADYQRLRATVRVTEAFLDWHTGDWADLDAAARELATSETSVTLDQLQARQLLGLVALAGGERDTARRHLTEVTEEYARLGVVDPLAMPAAAALARLHIADGAAAEALAVLARDVSTIERKGVWWWATDVAPVAVTALVATGQVERAADLVGRLAAGLGHRGGPAPAAALTVCRAIAAEARGRLDEAAALFADAAAAWCALPRPYDELLAREGEGRCLVAAGEERRGLALLSDAERELRSLGARWDADRVARLLRHHGVDVARTWRRGPRGYGDQLSPRELEVVGLVARGLTNRQIGETLFLSPRTVGHHLRAAMRKLGVSTRTAAAIAATEAGLVSVDRPSGRAAGRTDAGVRDRPPEPDNQ</sequence>
<name>A0A852ZJU9_9ACTN</name>
<dbReference type="AlphaFoldDB" id="A0A852ZJU9"/>
<organism evidence="5 6">
    <name type="scientific">Actinopolymorpha rutila</name>
    <dbReference type="NCBI Taxonomy" id="446787"/>
    <lineage>
        <taxon>Bacteria</taxon>
        <taxon>Bacillati</taxon>
        <taxon>Actinomycetota</taxon>
        <taxon>Actinomycetes</taxon>
        <taxon>Propionibacteriales</taxon>
        <taxon>Actinopolymorphaceae</taxon>
        <taxon>Actinopolymorpha</taxon>
    </lineage>
</organism>
<dbReference type="GO" id="GO:0006355">
    <property type="term" value="P:regulation of DNA-templated transcription"/>
    <property type="evidence" value="ECO:0007669"/>
    <property type="project" value="InterPro"/>
</dbReference>
<dbReference type="GO" id="GO:0003677">
    <property type="term" value="F:DNA binding"/>
    <property type="evidence" value="ECO:0007669"/>
    <property type="project" value="UniProtKB-KW"/>
</dbReference>
<proteinExistence type="predicted"/>
<dbReference type="GO" id="GO:0005737">
    <property type="term" value="C:cytoplasm"/>
    <property type="evidence" value="ECO:0007669"/>
    <property type="project" value="TreeGrafter"/>
</dbReference>
<dbReference type="PRINTS" id="PR00038">
    <property type="entry name" value="HTHLUXR"/>
</dbReference>
<dbReference type="InterPro" id="IPR016032">
    <property type="entry name" value="Sig_transdc_resp-reg_C-effctor"/>
</dbReference>
<comment type="caution">
    <text evidence="5">The sequence shown here is derived from an EMBL/GenBank/DDBJ whole genome shotgun (WGS) entry which is preliminary data.</text>
</comment>
<dbReference type="RefSeq" id="WP_179789636.1">
    <property type="nucleotide sequence ID" value="NZ_BAAARR010000005.1"/>
</dbReference>
<dbReference type="PANTHER" id="PTHR16305">
    <property type="entry name" value="TESTICULAR SOLUBLE ADENYLYL CYCLASE"/>
    <property type="match status" value="1"/>
</dbReference>
<dbReference type="SUPFAM" id="SSF46894">
    <property type="entry name" value="C-terminal effector domain of the bipartite response regulators"/>
    <property type="match status" value="1"/>
</dbReference>
<dbReference type="PROSITE" id="PS50043">
    <property type="entry name" value="HTH_LUXR_2"/>
    <property type="match status" value="1"/>
</dbReference>
<dbReference type="PROSITE" id="PS00622">
    <property type="entry name" value="HTH_LUXR_1"/>
    <property type="match status" value="1"/>
</dbReference>
<evidence type="ECO:0000256" key="2">
    <source>
        <dbReference type="ARBA" id="ARBA00022840"/>
    </source>
</evidence>
<dbReference type="Gene3D" id="1.10.10.10">
    <property type="entry name" value="Winged helix-like DNA-binding domain superfamily/Winged helix DNA-binding domain"/>
    <property type="match status" value="1"/>
</dbReference>
<keyword evidence="2" id="KW-0067">ATP-binding</keyword>
<evidence type="ECO:0000313" key="5">
    <source>
        <dbReference type="EMBL" id="NYH92178.1"/>
    </source>
</evidence>
<evidence type="ECO:0000256" key="3">
    <source>
        <dbReference type="SAM" id="MobiDB-lite"/>
    </source>
</evidence>
<dbReference type="EMBL" id="JACBZH010000001">
    <property type="protein sequence ID" value="NYH92178.1"/>
    <property type="molecule type" value="Genomic_DNA"/>
</dbReference>
<reference evidence="5 6" key="1">
    <citation type="submission" date="2020-07" db="EMBL/GenBank/DDBJ databases">
        <title>Sequencing the genomes of 1000 actinobacteria strains.</title>
        <authorList>
            <person name="Klenk H.-P."/>
        </authorList>
    </citation>
    <scope>NUCLEOTIDE SEQUENCE [LARGE SCALE GENOMIC DNA]</scope>
    <source>
        <strain evidence="5 6">DSM 18448</strain>
    </source>
</reference>
<feature type="region of interest" description="Disordered" evidence="3">
    <location>
        <begin position="974"/>
        <end position="1000"/>
    </location>
</feature>